<name>A0A6G7LN94_9GAMM</name>
<reference evidence="1 3" key="1">
    <citation type="submission" date="2018-06" db="EMBL/GenBank/DDBJ databases">
        <title>Genomic Encyclopedia of Type Strains, Phase III (KMG-III): the genomes of soil and plant-associated and newly described type strains.</title>
        <authorList>
            <person name="Whitman W."/>
        </authorList>
    </citation>
    <scope>NUCLEOTIDE SEQUENCE [LARGE SCALE GENOMIC DNA]</scope>
    <source>
        <strain evidence="1 3">JC5</strain>
    </source>
</reference>
<sequence>MNWYVMTLMPSARERADWFVDIQLRRYCHSPKKAALRLWKGYCTEPLVRQLLSDLQQIAAAEGQLPAEELRYLQALLAHFDWLACQQQMRLSLS</sequence>
<accession>A0A6G7LN94</accession>
<dbReference type="AlphaFoldDB" id="A0A6G7LN94"/>
<proteinExistence type="predicted"/>
<dbReference type="EMBL" id="CP045857">
    <property type="protein sequence ID" value="QIJ03239.1"/>
    <property type="molecule type" value="Genomic_DNA"/>
</dbReference>
<keyword evidence="3" id="KW-1185">Reference proteome</keyword>
<evidence type="ECO:0000313" key="4">
    <source>
        <dbReference type="Proteomes" id="UP000502117"/>
    </source>
</evidence>
<evidence type="ECO:0000313" key="2">
    <source>
        <dbReference type="EMBL" id="QIJ03239.1"/>
    </source>
</evidence>
<dbReference type="RefSeq" id="WP_101056720.1">
    <property type="nucleotide sequence ID" value="NZ_BMXX01000043.1"/>
</dbReference>
<evidence type="ECO:0000313" key="1">
    <source>
        <dbReference type="EMBL" id="PYE54315.1"/>
    </source>
</evidence>
<evidence type="ECO:0000313" key="3">
    <source>
        <dbReference type="Proteomes" id="UP000247584"/>
    </source>
</evidence>
<gene>
    <name evidence="1" type="ORF">C8J23_1492</name>
    <name evidence="2" type="ORF">GII14_02965</name>
</gene>
<protein>
    <submittedName>
        <fullName evidence="2">Uncharacterized protein</fullName>
    </submittedName>
</protein>
<dbReference type="EMBL" id="QJSY01000049">
    <property type="protein sequence ID" value="PYE54315.1"/>
    <property type="molecule type" value="Genomic_DNA"/>
</dbReference>
<dbReference type="KEGG" id="schk:GII14_02965"/>
<dbReference type="Proteomes" id="UP000502117">
    <property type="component" value="Chromosome"/>
</dbReference>
<dbReference type="GeneID" id="99798801"/>
<reference evidence="2 4" key="2">
    <citation type="submission" date="2019-11" db="EMBL/GenBank/DDBJ databases">
        <title>Complete Genome Sequence of Shewanella chilikensis Strain DC57, Isolated from Corroded Seal Rings at a floating production facility in Australia.</title>
        <authorList>
            <person name="Salgar-Chaparro S.J."/>
            <person name="Castillo-Villamizar G.A."/>
            <person name="Poehlein A."/>
            <person name="Daniel R."/>
            <person name="Machuca L."/>
        </authorList>
    </citation>
    <scope>NUCLEOTIDE SEQUENCE [LARGE SCALE GENOMIC DNA]</scope>
    <source>
        <strain evidence="2 4">DC57</strain>
    </source>
</reference>
<dbReference type="Proteomes" id="UP000247584">
    <property type="component" value="Unassembled WGS sequence"/>
</dbReference>
<organism evidence="2 4">
    <name type="scientific">Shewanella chilikensis</name>
    <dbReference type="NCBI Taxonomy" id="558541"/>
    <lineage>
        <taxon>Bacteria</taxon>
        <taxon>Pseudomonadati</taxon>
        <taxon>Pseudomonadota</taxon>
        <taxon>Gammaproteobacteria</taxon>
        <taxon>Alteromonadales</taxon>
        <taxon>Shewanellaceae</taxon>
        <taxon>Shewanella</taxon>
    </lineage>
</organism>